<dbReference type="AlphaFoldDB" id="A0A8X8D9P6"/>
<evidence type="ECO:0000313" key="1">
    <source>
        <dbReference type="EMBL" id="KAG6783127.1"/>
    </source>
</evidence>
<name>A0A8X8D9P6_POPTO</name>
<sequence length="191" mass="22139">MNDTDHSQIDLKINGLPEQLSLCLENISRSIHESPGARAQRSVHGKNRRTKEKARRIQNAIQLMINMRDVCQERNLLEVRRKIDYVNQWLKERTVVVDETMKEEHNATGFDQSAAPGKEQDLLGLWNGSEEDRIPYLWRLICVDRLIKIADGDEEDVMLLLRNLSVFTQIRELNEDAISHHDGIDPHDEHA</sequence>
<reference evidence="1" key="1">
    <citation type="journal article" date="2020" name="bioRxiv">
        <title>Hybrid origin of Populus tomentosa Carr. identified through genome sequencing and phylogenomic analysis.</title>
        <authorList>
            <person name="An X."/>
            <person name="Gao K."/>
            <person name="Chen Z."/>
            <person name="Li J."/>
            <person name="Yang X."/>
            <person name="Yang X."/>
            <person name="Zhou J."/>
            <person name="Guo T."/>
            <person name="Zhao T."/>
            <person name="Huang S."/>
            <person name="Miao D."/>
            <person name="Khan W.U."/>
            <person name="Rao P."/>
            <person name="Ye M."/>
            <person name="Lei B."/>
            <person name="Liao W."/>
            <person name="Wang J."/>
            <person name="Ji L."/>
            <person name="Li Y."/>
            <person name="Guo B."/>
            <person name="Mustafa N.S."/>
            <person name="Li S."/>
            <person name="Yun Q."/>
            <person name="Keller S.R."/>
            <person name="Mao J."/>
            <person name="Zhang R."/>
            <person name="Strauss S.H."/>
        </authorList>
    </citation>
    <scope>NUCLEOTIDE SEQUENCE</scope>
    <source>
        <strain evidence="1">GM15</strain>
        <tissue evidence="1">Leaf</tissue>
    </source>
</reference>
<accession>A0A8X8D9P6</accession>
<gene>
    <name evidence="1" type="ORF">POTOM_012564</name>
</gene>
<proteinExistence type="predicted"/>
<dbReference type="Proteomes" id="UP000886885">
    <property type="component" value="Chromosome 3A"/>
</dbReference>
<protein>
    <submittedName>
        <fullName evidence="1">Uncharacterized protein</fullName>
    </submittedName>
</protein>
<keyword evidence="2" id="KW-1185">Reference proteome</keyword>
<organism evidence="1 2">
    <name type="scientific">Populus tomentosa</name>
    <name type="common">Chinese white poplar</name>
    <dbReference type="NCBI Taxonomy" id="118781"/>
    <lineage>
        <taxon>Eukaryota</taxon>
        <taxon>Viridiplantae</taxon>
        <taxon>Streptophyta</taxon>
        <taxon>Embryophyta</taxon>
        <taxon>Tracheophyta</taxon>
        <taxon>Spermatophyta</taxon>
        <taxon>Magnoliopsida</taxon>
        <taxon>eudicotyledons</taxon>
        <taxon>Gunneridae</taxon>
        <taxon>Pentapetalae</taxon>
        <taxon>rosids</taxon>
        <taxon>fabids</taxon>
        <taxon>Malpighiales</taxon>
        <taxon>Salicaceae</taxon>
        <taxon>Saliceae</taxon>
        <taxon>Populus</taxon>
    </lineage>
</organism>
<evidence type="ECO:0000313" key="2">
    <source>
        <dbReference type="Proteomes" id="UP000886885"/>
    </source>
</evidence>
<dbReference type="EMBL" id="JAAWWB010000005">
    <property type="protein sequence ID" value="KAG6783127.1"/>
    <property type="molecule type" value="Genomic_DNA"/>
</dbReference>
<comment type="caution">
    <text evidence="1">The sequence shown here is derived from an EMBL/GenBank/DDBJ whole genome shotgun (WGS) entry which is preliminary data.</text>
</comment>